<comment type="caution">
    <text evidence="1">The sequence shown here is derived from an EMBL/GenBank/DDBJ whole genome shotgun (WGS) entry which is preliminary data.</text>
</comment>
<evidence type="ECO:0000313" key="1">
    <source>
        <dbReference type="EMBL" id="GAC18684.1"/>
    </source>
</evidence>
<dbReference type="EMBL" id="BAEO01000021">
    <property type="protein sequence ID" value="GAC18684.1"/>
    <property type="molecule type" value="Genomic_DNA"/>
</dbReference>
<sequence>MMGSSTGGLFIELGFNVQLNDLIFSVPYWTFSNSQWI</sequence>
<reference evidence="1 2" key="1">
    <citation type="journal article" date="2017" name="Antonie Van Leeuwenhoek">
        <title>Rhizobium rhizosphaerae sp. nov., a novel species isolated from rice rhizosphere.</title>
        <authorList>
            <person name="Zhao J.J."/>
            <person name="Zhang J."/>
            <person name="Zhang R.J."/>
            <person name="Zhang C.W."/>
            <person name="Yin H.Q."/>
            <person name="Zhang X.X."/>
        </authorList>
    </citation>
    <scope>NUCLEOTIDE SEQUENCE [LARGE SCALE GENOMIC DNA]</scope>
    <source>
        <strain evidence="1 2">BSs20135</strain>
    </source>
</reference>
<organism evidence="1 2">
    <name type="scientific">Paraglaciecola arctica BSs20135</name>
    <dbReference type="NCBI Taxonomy" id="493475"/>
    <lineage>
        <taxon>Bacteria</taxon>
        <taxon>Pseudomonadati</taxon>
        <taxon>Pseudomonadota</taxon>
        <taxon>Gammaproteobacteria</taxon>
        <taxon>Alteromonadales</taxon>
        <taxon>Alteromonadaceae</taxon>
        <taxon>Paraglaciecola</taxon>
    </lineage>
</organism>
<name>K6XDG1_9ALTE</name>
<evidence type="ECO:0000313" key="2">
    <source>
        <dbReference type="Proteomes" id="UP000006327"/>
    </source>
</evidence>
<dbReference type="STRING" id="493475.GARC_1712"/>
<proteinExistence type="predicted"/>
<dbReference type="Proteomes" id="UP000006327">
    <property type="component" value="Unassembled WGS sequence"/>
</dbReference>
<gene>
    <name evidence="1" type="ORF">GARC_1712</name>
</gene>
<protein>
    <submittedName>
        <fullName evidence="1">Uncharacterized protein</fullName>
    </submittedName>
</protein>
<dbReference type="AlphaFoldDB" id="K6XDG1"/>
<accession>K6XDG1</accession>
<keyword evidence="2" id="KW-1185">Reference proteome</keyword>